<comment type="caution">
    <text evidence="6">The sequence shown here is derived from an EMBL/GenBank/DDBJ whole genome shotgun (WGS) entry which is preliminary data.</text>
</comment>
<dbReference type="Pfam" id="PF04103">
    <property type="entry name" value="CD20"/>
    <property type="match status" value="1"/>
</dbReference>
<feature type="transmembrane region" description="Helical" evidence="5">
    <location>
        <begin position="98"/>
        <end position="121"/>
    </location>
</feature>
<keyword evidence="7" id="KW-1185">Reference proteome</keyword>
<evidence type="ECO:0000256" key="1">
    <source>
        <dbReference type="ARBA" id="ARBA00004141"/>
    </source>
</evidence>
<evidence type="ECO:0000256" key="5">
    <source>
        <dbReference type="SAM" id="Phobius"/>
    </source>
</evidence>
<feature type="transmembrane region" description="Helical" evidence="5">
    <location>
        <begin position="39"/>
        <end position="60"/>
    </location>
</feature>
<keyword evidence="3 5" id="KW-1133">Transmembrane helix</keyword>
<sequence>MAVSISTDLSVTVGDDVVADKLAKKQSLLNSIEKNECKALGVSQVMLGLLIMMDSITLLFSDTTEVVTFGVPLWTGLVFVTAGSLATMIEKYTYNRNYICCCINTSAVAIVVAAPALIIYFTDIARNPVEDCVHPETEECHMHYSTLSRRVVKTTLAIYTLIHAIISTILTYILHRARKQLDHYTTINN</sequence>
<accession>A0ABD1KE43</accession>
<keyword evidence="4 5" id="KW-0472">Membrane</keyword>
<evidence type="ECO:0000256" key="2">
    <source>
        <dbReference type="ARBA" id="ARBA00022692"/>
    </source>
</evidence>
<gene>
    <name evidence="6" type="ORF">ACEWY4_006561</name>
</gene>
<evidence type="ECO:0000256" key="3">
    <source>
        <dbReference type="ARBA" id="ARBA00022989"/>
    </source>
</evidence>
<feature type="transmembrane region" description="Helical" evidence="5">
    <location>
        <begin position="66"/>
        <end position="86"/>
    </location>
</feature>
<dbReference type="InterPro" id="IPR007237">
    <property type="entry name" value="CD20-like"/>
</dbReference>
<proteinExistence type="predicted"/>
<dbReference type="GO" id="GO:0016020">
    <property type="term" value="C:membrane"/>
    <property type="evidence" value="ECO:0007669"/>
    <property type="project" value="UniProtKB-SubCell"/>
</dbReference>
<evidence type="ECO:0000313" key="6">
    <source>
        <dbReference type="EMBL" id="KAL2097354.1"/>
    </source>
</evidence>
<keyword evidence="2 5" id="KW-0812">Transmembrane</keyword>
<name>A0ABD1KE43_9TELE</name>
<feature type="transmembrane region" description="Helical" evidence="5">
    <location>
        <begin position="156"/>
        <end position="174"/>
    </location>
</feature>
<reference evidence="6 7" key="1">
    <citation type="submission" date="2024-09" db="EMBL/GenBank/DDBJ databases">
        <title>A chromosome-level genome assembly of Gray's grenadier anchovy, Coilia grayii.</title>
        <authorList>
            <person name="Fu Z."/>
        </authorList>
    </citation>
    <scope>NUCLEOTIDE SEQUENCE [LARGE SCALE GENOMIC DNA]</scope>
    <source>
        <strain evidence="6">G4</strain>
        <tissue evidence="6">Muscle</tissue>
    </source>
</reference>
<dbReference type="EMBL" id="JBHFQA010000006">
    <property type="protein sequence ID" value="KAL2097354.1"/>
    <property type="molecule type" value="Genomic_DNA"/>
</dbReference>
<dbReference type="Proteomes" id="UP001591681">
    <property type="component" value="Unassembled WGS sequence"/>
</dbReference>
<comment type="subcellular location">
    <subcellularLocation>
        <location evidence="1">Membrane</location>
        <topology evidence="1">Multi-pass membrane protein</topology>
    </subcellularLocation>
</comment>
<protein>
    <submittedName>
        <fullName evidence="6">Uncharacterized protein</fullName>
    </submittedName>
</protein>
<evidence type="ECO:0000313" key="7">
    <source>
        <dbReference type="Proteomes" id="UP001591681"/>
    </source>
</evidence>
<dbReference type="AlphaFoldDB" id="A0ABD1KE43"/>
<organism evidence="6 7">
    <name type="scientific">Coilia grayii</name>
    <name type="common">Gray's grenadier anchovy</name>
    <dbReference type="NCBI Taxonomy" id="363190"/>
    <lineage>
        <taxon>Eukaryota</taxon>
        <taxon>Metazoa</taxon>
        <taxon>Chordata</taxon>
        <taxon>Craniata</taxon>
        <taxon>Vertebrata</taxon>
        <taxon>Euteleostomi</taxon>
        <taxon>Actinopterygii</taxon>
        <taxon>Neopterygii</taxon>
        <taxon>Teleostei</taxon>
        <taxon>Clupei</taxon>
        <taxon>Clupeiformes</taxon>
        <taxon>Clupeoidei</taxon>
        <taxon>Engraulidae</taxon>
        <taxon>Coilinae</taxon>
        <taxon>Coilia</taxon>
    </lineage>
</organism>
<evidence type="ECO:0000256" key="4">
    <source>
        <dbReference type="ARBA" id="ARBA00023136"/>
    </source>
</evidence>